<accession>A0ABR4ZAJ9</accession>
<dbReference type="Proteomes" id="UP000031364">
    <property type="component" value="Unassembled WGS sequence"/>
</dbReference>
<sequence>MTADTILRPAPTSVRTQLPAVRLAITGAPGTGKTTLATALSLASGLPHTGLSPESTVVTSTRRLARTVELPIRMLERRITAEAGTESGFVSDGSVLNEWALAETLRRSRRFLSRLTNPRDIPNRRFEKGFLAAHGAIVARRAAATYDAFVHLRIDPATLVGDDAEQRALADRILLETVHASTIPYFVFGGSFEDVITQLTRLYRLPELVPADRAVAAASKTP</sequence>
<dbReference type="SUPFAM" id="SSF52540">
    <property type="entry name" value="P-loop containing nucleoside triphosphate hydrolases"/>
    <property type="match status" value="1"/>
</dbReference>
<evidence type="ECO:0000259" key="1">
    <source>
        <dbReference type="Pfam" id="PF13521"/>
    </source>
</evidence>
<reference evidence="2 3" key="1">
    <citation type="journal article" date="2014" name="Int. J. Syst. Evol. Microbiol.">
        <title>Nocardia vulneris sp. nov., isolated from wounds of human patients in North America.</title>
        <authorList>
            <person name="Lasker B.A."/>
            <person name="Bell M."/>
            <person name="Klenk H.P."/>
            <person name="Sproer C."/>
            <person name="Schumann C."/>
            <person name="Schumann P."/>
            <person name="Brown J.M."/>
        </authorList>
    </citation>
    <scope>NUCLEOTIDE SEQUENCE [LARGE SCALE GENOMIC DNA]</scope>
    <source>
        <strain evidence="2 3">W9851</strain>
    </source>
</reference>
<dbReference type="InterPro" id="IPR027417">
    <property type="entry name" value="P-loop_NTPase"/>
</dbReference>
<keyword evidence="3" id="KW-1185">Reference proteome</keyword>
<evidence type="ECO:0000313" key="2">
    <source>
        <dbReference type="EMBL" id="KIA62044.1"/>
    </source>
</evidence>
<evidence type="ECO:0000313" key="3">
    <source>
        <dbReference type="Proteomes" id="UP000031364"/>
    </source>
</evidence>
<comment type="caution">
    <text evidence="2">The sequence shown here is derived from an EMBL/GenBank/DDBJ whole genome shotgun (WGS) entry which is preliminary data.</text>
</comment>
<dbReference type="Pfam" id="PF13521">
    <property type="entry name" value="AAA_28"/>
    <property type="match status" value="1"/>
</dbReference>
<protein>
    <recommendedName>
        <fullName evidence="1">NadR/Ttd14 AAA domain-containing protein</fullName>
    </recommendedName>
</protein>
<dbReference type="Gene3D" id="3.40.50.300">
    <property type="entry name" value="P-loop containing nucleotide triphosphate hydrolases"/>
    <property type="match status" value="1"/>
</dbReference>
<dbReference type="InterPro" id="IPR038727">
    <property type="entry name" value="NadR/Ttd14_AAA_dom"/>
</dbReference>
<name>A0ABR4ZAJ9_9NOCA</name>
<gene>
    <name evidence="2" type="ORF">FG87_27800</name>
</gene>
<proteinExistence type="predicted"/>
<dbReference type="RefSeq" id="WP_043676432.1">
    <property type="nucleotide sequence ID" value="NZ_BDCI01000022.1"/>
</dbReference>
<organism evidence="2 3">
    <name type="scientific">Nocardia vulneris</name>
    <dbReference type="NCBI Taxonomy" id="1141657"/>
    <lineage>
        <taxon>Bacteria</taxon>
        <taxon>Bacillati</taxon>
        <taxon>Actinomycetota</taxon>
        <taxon>Actinomycetes</taxon>
        <taxon>Mycobacteriales</taxon>
        <taxon>Nocardiaceae</taxon>
        <taxon>Nocardia</taxon>
    </lineage>
</organism>
<feature type="domain" description="NadR/Ttd14 AAA" evidence="1">
    <location>
        <begin position="23"/>
        <end position="193"/>
    </location>
</feature>
<dbReference type="EMBL" id="JNFP01000037">
    <property type="protein sequence ID" value="KIA62044.1"/>
    <property type="molecule type" value="Genomic_DNA"/>
</dbReference>